<evidence type="ECO:0000313" key="7">
    <source>
        <dbReference type="Proteomes" id="UP000737113"/>
    </source>
</evidence>
<protein>
    <submittedName>
        <fullName evidence="6">Two-component sensor histidine kinase</fullName>
    </submittedName>
</protein>
<dbReference type="GO" id="GO:0046983">
    <property type="term" value="F:protein dimerization activity"/>
    <property type="evidence" value="ECO:0007669"/>
    <property type="project" value="InterPro"/>
</dbReference>
<dbReference type="AlphaFoldDB" id="A0A972FZ09"/>
<feature type="transmembrane region" description="Helical" evidence="4">
    <location>
        <begin position="12"/>
        <end position="31"/>
    </location>
</feature>
<dbReference type="CDD" id="cd16917">
    <property type="entry name" value="HATPase_UhpB-NarQ-NarX-like"/>
    <property type="match status" value="1"/>
</dbReference>
<accession>A0A972FZ09</accession>
<evidence type="ECO:0000259" key="5">
    <source>
        <dbReference type="SMART" id="SM00387"/>
    </source>
</evidence>
<keyword evidence="2 6" id="KW-0418">Kinase</keyword>
<dbReference type="RefSeq" id="WP_169564538.1">
    <property type="nucleotide sequence ID" value="NZ_JAAXYH010000007.1"/>
</dbReference>
<evidence type="ECO:0000256" key="1">
    <source>
        <dbReference type="ARBA" id="ARBA00022679"/>
    </source>
</evidence>
<dbReference type="Gene3D" id="3.30.565.10">
    <property type="entry name" value="Histidine kinase-like ATPase, C-terminal domain"/>
    <property type="match status" value="1"/>
</dbReference>
<keyword evidence="4" id="KW-1133">Transmembrane helix</keyword>
<organism evidence="6 7">
    <name type="scientific">Shewanella salipaludis</name>
    <dbReference type="NCBI Taxonomy" id="2723052"/>
    <lineage>
        <taxon>Bacteria</taxon>
        <taxon>Pseudomonadati</taxon>
        <taxon>Pseudomonadota</taxon>
        <taxon>Gammaproteobacteria</taxon>
        <taxon>Alteromonadales</taxon>
        <taxon>Shewanellaceae</taxon>
        <taxon>Shewanella</taxon>
    </lineage>
</organism>
<dbReference type="Gene3D" id="1.20.5.1930">
    <property type="match status" value="1"/>
</dbReference>
<sequence length="379" mass="42285">MLKNRLTKEESLLMFAGAFTWALVTWVTVLNSQGAARLASAGLCGLFLLLFLLIASDILPRMSNSLSKQALMLLAASALGLMFMDTSLSPILLVVWATLLPEFYSRRRALGLLLLVNVGYFAIIYGYWHSQDAWLTILIFIGFQLFALSSSLARCNEREARVQQERLNQQLLATRSLLSQTSQQQERLRIARDLHDILGHQLTALTLQLEVLSHKAPSELQAQVQQSKELAKQLLQDIRAVVRAQRLQSHLALQPPLNALMSRLPGVSLHCDELVPLQSTELAQELLLVLQEGISNAVRHGHATQLQLTLQRRQDTLQLLLTDNGRGLNPSQEAGTGITGMRERLARFSGEVELLANTRQTENIRGCSLQIRVKEPQHG</sequence>
<reference evidence="6" key="1">
    <citation type="submission" date="2020-04" db="EMBL/GenBank/DDBJ databases">
        <title>Description of Shewanella salipaludis sp. nov., isolated from a salt marsh.</title>
        <authorList>
            <person name="Park S."/>
            <person name="Yoon J.-H."/>
        </authorList>
    </citation>
    <scope>NUCLEOTIDE SEQUENCE</scope>
    <source>
        <strain evidence="6">SHSM-M6</strain>
    </source>
</reference>
<dbReference type="EMBL" id="JAAXYH010000007">
    <property type="protein sequence ID" value="NMH65818.1"/>
    <property type="molecule type" value="Genomic_DNA"/>
</dbReference>
<keyword evidence="7" id="KW-1185">Reference proteome</keyword>
<feature type="transmembrane region" description="Helical" evidence="4">
    <location>
        <begin position="38"/>
        <end position="59"/>
    </location>
</feature>
<keyword evidence="1" id="KW-0808">Transferase</keyword>
<dbReference type="Pfam" id="PF07730">
    <property type="entry name" value="HisKA_3"/>
    <property type="match status" value="1"/>
</dbReference>
<dbReference type="GO" id="GO:0000155">
    <property type="term" value="F:phosphorelay sensor kinase activity"/>
    <property type="evidence" value="ECO:0007669"/>
    <property type="project" value="InterPro"/>
</dbReference>
<proteinExistence type="predicted"/>
<dbReference type="SUPFAM" id="SSF55874">
    <property type="entry name" value="ATPase domain of HSP90 chaperone/DNA topoisomerase II/histidine kinase"/>
    <property type="match status" value="1"/>
</dbReference>
<keyword evidence="3" id="KW-0902">Two-component regulatory system</keyword>
<dbReference type="PANTHER" id="PTHR24421:SF59">
    <property type="entry name" value="OXYGEN SENSOR HISTIDINE KINASE NREB"/>
    <property type="match status" value="1"/>
</dbReference>
<evidence type="ECO:0000313" key="6">
    <source>
        <dbReference type="EMBL" id="NMH65818.1"/>
    </source>
</evidence>
<dbReference type="InterPro" id="IPR003594">
    <property type="entry name" value="HATPase_dom"/>
</dbReference>
<feature type="transmembrane region" description="Helical" evidence="4">
    <location>
        <begin position="134"/>
        <end position="153"/>
    </location>
</feature>
<evidence type="ECO:0000256" key="3">
    <source>
        <dbReference type="ARBA" id="ARBA00023012"/>
    </source>
</evidence>
<comment type="caution">
    <text evidence="6">The sequence shown here is derived from an EMBL/GenBank/DDBJ whole genome shotgun (WGS) entry which is preliminary data.</text>
</comment>
<dbReference type="SMART" id="SM00387">
    <property type="entry name" value="HATPase_c"/>
    <property type="match status" value="1"/>
</dbReference>
<dbReference type="InterPro" id="IPR036890">
    <property type="entry name" value="HATPase_C_sf"/>
</dbReference>
<gene>
    <name evidence="6" type="ORF">HC757_11680</name>
</gene>
<name>A0A972FZ09_9GAMM</name>
<dbReference type="GO" id="GO:0016020">
    <property type="term" value="C:membrane"/>
    <property type="evidence" value="ECO:0007669"/>
    <property type="project" value="InterPro"/>
</dbReference>
<dbReference type="Pfam" id="PF02518">
    <property type="entry name" value="HATPase_c"/>
    <property type="match status" value="1"/>
</dbReference>
<evidence type="ECO:0000256" key="4">
    <source>
        <dbReference type="SAM" id="Phobius"/>
    </source>
</evidence>
<dbReference type="PANTHER" id="PTHR24421">
    <property type="entry name" value="NITRATE/NITRITE SENSOR PROTEIN NARX-RELATED"/>
    <property type="match status" value="1"/>
</dbReference>
<dbReference type="Proteomes" id="UP000737113">
    <property type="component" value="Unassembled WGS sequence"/>
</dbReference>
<dbReference type="InterPro" id="IPR050482">
    <property type="entry name" value="Sensor_HK_TwoCompSys"/>
</dbReference>
<keyword evidence="4" id="KW-0472">Membrane</keyword>
<feature type="transmembrane region" description="Helical" evidence="4">
    <location>
        <begin position="71"/>
        <end position="97"/>
    </location>
</feature>
<evidence type="ECO:0000256" key="2">
    <source>
        <dbReference type="ARBA" id="ARBA00022777"/>
    </source>
</evidence>
<keyword evidence="4" id="KW-0812">Transmembrane</keyword>
<feature type="transmembrane region" description="Helical" evidence="4">
    <location>
        <begin position="109"/>
        <end position="128"/>
    </location>
</feature>
<feature type="domain" description="Histidine kinase/HSP90-like ATPase" evidence="5">
    <location>
        <begin position="281"/>
        <end position="377"/>
    </location>
</feature>
<dbReference type="InterPro" id="IPR011712">
    <property type="entry name" value="Sig_transdc_His_kin_sub3_dim/P"/>
</dbReference>